<organism evidence="1 2">
    <name type="scientific">Racocetra persica</name>
    <dbReference type="NCBI Taxonomy" id="160502"/>
    <lineage>
        <taxon>Eukaryota</taxon>
        <taxon>Fungi</taxon>
        <taxon>Fungi incertae sedis</taxon>
        <taxon>Mucoromycota</taxon>
        <taxon>Glomeromycotina</taxon>
        <taxon>Glomeromycetes</taxon>
        <taxon>Diversisporales</taxon>
        <taxon>Gigasporaceae</taxon>
        <taxon>Racocetra</taxon>
    </lineage>
</organism>
<reference evidence="1" key="1">
    <citation type="submission" date="2021-06" db="EMBL/GenBank/DDBJ databases">
        <authorList>
            <person name="Kallberg Y."/>
            <person name="Tangrot J."/>
            <person name="Rosling A."/>
        </authorList>
    </citation>
    <scope>NUCLEOTIDE SEQUENCE</scope>
    <source>
        <strain evidence="1">MA461A</strain>
    </source>
</reference>
<dbReference type="Proteomes" id="UP000789920">
    <property type="component" value="Unassembled WGS sequence"/>
</dbReference>
<sequence>MKELQDKGLGEIKGSGGEHYNLKIDQFNFCDDGGIDFQRFRAKNNQRRVIGGAAQKVPILADSSNFRGPCYDYHLYFKKRPLDANQEFYLQTNPK</sequence>
<accession>A0ACA9KNF8</accession>
<evidence type="ECO:0000313" key="2">
    <source>
        <dbReference type="Proteomes" id="UP000789920"/>
    </source>
</evidence>
<gene>
    <name evidence="1" type="ORF">RPERSI_LOCUS1062</name>
</gene>
<evidence type="ECO:0000313" key="1">
    <source>
        <dbReference type="EMBL" id="CAG8483059.1"/>
    </source>
</evidence>
<keyword evidence="2" id="KW-1185">Reference proteome</keyword>
<proteinExistence type="predicted"/>
<dbReference type="EMBL" id="CAJVQC010000884">
    <property type="protein sequence ID" value="CAG8483059.1"/>
    <property type="molecule type" value="Genomic_DNA"/>
</dbReference>
<feature type="non-terminal residue" evidence="1">
    <location>
        <position position="95"/>
    </location>
</feature>
<protein>
    <submittedName>
        <fullName evidence="1">962_t:CDS:1</fullName>
    </submittedName>
</protein>
<comment type="caution">
    <text evidence="1">The sequence shown here is derived from an EMBL/GenBank/DDBJ whole genome shotgun (WGS) entry which is preliminary data.</text>
</comment>
<name>A0ACA9KNF8_9GLOM</name>